<dbReference type="InterPro" id="IPR003439">
    <property type="entry name" value="ABC_transporter-like_ATP-bd"/>
</dbReference>
<dbReference type="SUPFAM" id="SSF52540">
    <property type="entry name" value="P-loop containing nucleoside triphosphate hydrolases"/>
    <property type="match status" value="1"/>
</dbReference>
<proteinExistence type="predicted"/>
<dbReference type="SMART" id="SM00382">
    <property type="entry name" value="AAA"/>
    <property type="match status" value="1"/>
</dbReference>
<dbReference type="GO" id="GO:0005524">
    <property type="term" value="F:ATP binding"/>
    <property type="evidence" value="ECO:0007669"/>
    <property type="project" value="UniProtKB-KW"/>
</dbReference>
<dbReference type="AlphaFoldDB" id="A0A381VT95"/>
<evidence type="ECO:0000259" key="4">
    <source>
        <dbReference type="PROSITE" id="PS50893"/>
    </source>
</evidence>
<evidence type="ECO:0000313" key="5">
    <source>
        <dbReference type="EMBL" id="SVA42847.1"/>
    </source>
</evidence>
<keyword evidence="3" id="KW-0067">ATP-binding</keyword>
<dbReference type="Gene3D" id="3.40.50.300">
    <property type="entry name" value="P-loop containing nucleotide triphosphate hydrolases"/>
    <property type="match status" value="1"/>
</dbReference>
<name>A0A381VT95_9ZZZZ</name>
<dbReference type="PROSITE" id="PS50893">
    <property type="entry name" value="ABC_TRANSPORTER_2"/>
    <property type="match status" value="1"/>
</dbReference>
<gene>
    <name evidence="5" type="ORF">METZ01_LOCUS95701</name>
</gene>
<dbReference type="InterPro" id="IPR027417">
    <property type="entry name" value="P-loop_NTPase"/>
</dbReference>
<dbReference type="PANTHER" id="PTHR43023">
    <property type="entry name" value="PROTEIN TRIGALACTOSYLDIACYLGLYCEROL 3, CHLOROPLASTIC"/>
    <property type="match status" value="1"/>
</dbReference>
<evidence type="ECO:0000256" key="3">
    <source>
        <dbReference type="ARBA" id="ARBA00022840"/>
    </source>
</evidence>
<dbReference type="GO" id="GO:0016887">
    <property type="term" value="F:ATP hydrolysis activity"/>
    <property type="evidence" value="ECO:0007669"/>
    <property type="project" value="InterPro"/>
</dbReference>
<reference evidence="5" key="1">
    <citation type="submission" date="2018-05" db="EMBL/GenBank/DDBJ databases">
        <authorList>
            <person name="Lanie J.A."/>
            <person name="Ng W.-L."/>
            <person name="Kazmierczak K.M."/>
            <person name="Andrzejewski T.M."/>
            <person name="Davidsen T.M."/>
            <person name="Wayne K.J."/>
            <person name="Tettelin H."/>
            <person name="Glass J.I."/>
            <person name="Rusch D."/>
            <person name="Podicherti R."/>
            <person name="Tsui H.-C.T."/>
            <person name="Winkler M.E."/>
        </authorList>
    </citation>
    <scope>NUCLEOTIDE SEQUENCE</scope>
</reference>
<accession>A0A381VT95</accession>
<keyword evidence="2" id="KW-0547">Nucleotide-binding</keyword>
<dbReference type="InterPro" id="IPR003593">
    <property type="entry name" value="AAA+_ATPase"/>
</dbReference>
<dbReference type="PROSITE" id="PS00211">
    <property type="entry name" value="ABC_TRANSPORTER_1"/>
    <property type="match status" value="1"/>
</dbReference>
<sequence>MEHVIEVRGLGTRFGNHVIHDQLDFTARRGEIMGIVGGSGTGKSVLLWAILGLRRPDAGKISILGFDIDPDNPASAEAVQARTGMLFQDGALFSSLTVLQNIMVPLQRHTRISDGLSEDVAGLKLSMVGLDPAAAHKLPSELSGGMRKRASLARALALDPEILFLDEPTAGLDPIGAAEFDDLILDLQRSLGLTVVMITHDLDSLFAITDRISVLIHKRLVTGTIPELLALHDPWINEYFNGPRARALETAKKDTATGDSHHGD</sequence>
<evidence type="ECO:0000256" key="1">
    <source>
        <dbReference type="ARBA" id="ARBA00022448"/>
    </source>
</evidence>
<keyword evidence="1" id="KW-0813">Transport</keyword>
<dbReference type="EMBL" id="UINC01009558">
    <property type="protein sequence ID" value="SVA42847.1"/>
    <property type="molecule type" value="Genomic_DNA"/>
</dbReference>
<feature type="domain" description="ABC transporter" evidence="4">
    <location>
        <begin position="5"/>
        <end position="242"/>
    </location>
</feature>
<organism evidence="5">
    <name type="scientific">marine metagenome</name>
    <dbReference type="NCBI Taxonomy" id="408172"/>
    <lineage>
        <taxon>unclassified sequences</taxon>
        <taxon>metagenomes</taxon>
        <taxon>ecological metagenomes</taxon>
    </lineage>
</organism>
<dbReference type="Pfam" id="PF00005">
    <property type="entry name" value="ABC_tran"/>
    <property type="match status" value="1"/>
</dbReference>
<dbReference type="InterPro" id="IPR017871">
    <property type="entry name" value="ABC_transporter-like_CS"/>
</dbReference>
<evidence type="ECO:0000256" key="2">
    <source>
        <dbReference type="ARBA" id="ARBA00022741"/>
    </source>
</evidence>
<protein>
    <recommendedName>
        <fullName evidence="4">ABC transporter domain-containing protein</fullName>
    </recommendedName>
</protein>
<dbReference type="PANTHER" id="PTHR43023:SF3">
    <property type="entry name" value="PROTEIN TRIGALACTOSYLDIACYLGLYCEROL 3, CHLOROPLASTIC"/>
    <property type="match status" value="1"/>
</dbReference>